<sequence length="372" mass="39486">MPLLWPPSARTSSHHSSTPFSKLFGERSGKRVWGQSAWGLWSPVSPVPGPKQHDDVVDVDLAVRLWRLARSADGRAEAAALCKVQCVPEVVLAWGGPGVMLTSMMYRLATPFSWRRMPRMLDRPVASKPVKDWACSPTVLMWAPGQMLIFTSPFSSAAVHPSTATPDPGRTWAKYSCAFFHTATTIFPPPVSANSASATIGRLPFLLICLGVVMPRNLPQKSKRLSGRSARIPQLVCLEKLGLAASAMRAEATEFIPAPFNPVCQTYSGSNASTAPPSPMGSSLSISSGGSLAVASARLPAADLSALLLSQATPPPPPGLDVPAAPLAGLRAIEEPNPAEDRFPRTPTGGGHAYVRLFPRRRCSAAPSSPGS</sequence>
<protein>
    <recommendedName>
        <fullName evidence="4">Anaphase-promoting complex subunit 1</fullName>
    </recommendedName>
</protein>
<name>A0ABN9WS41_9DINO</name>
<feature type="compositionally biased region" description="Polar residues" evidence="1">
    <location>
        <begin position="9"/>
        <end position="20"/>
    </location>
</feature>
<feature type="region of interest" description="Disordered" evidence="1">
    <location>
        <begin position="335"/>
        <end position="372"/>
    </location>
</feature>
<evidence type="ECO:0000313" key="3">
    <source>
        <dbReference type="Proteomes" id="UP001189429"/>
    </source>
</evidence>
<dbReference type="Proteomes" id="UP001189429">
    <property type="component" value="Unassembled WGS sequence"/>
</dbReference>
<accession>A0ABN9WS41</accession>
<dbReference type="EMBL" id="CAUYUJ010019237">
    <property type="protein sequence ID" value="CAK0889573.1"/>
    <property type="molecule type" value="Genomic_DNA"/>
</dbReference>
<reference evidence="2" key="1">
    <citation type="submission" date="2023-10" db="EMBL/GenBank/DDBJ databases">
        <authorList>
            <person name="Chen Y."/>
            <person name="Shah S."/>
            <person name="Dougan E. K."/>
            <person name="Thang M."/>
            <person name="Chan C."/>
        </authorList>
    </citation>
    <scope>NUCLEOTIDE SEQUENCE [LARGE SCALE GENOMIC DNA]</scope>
</reference>
<feature type="region of interest" description="Disordered" evidence="1">
    <location>
        <begin position="1"/>
        <end position="20"/>
    </location>
</feature>
<evidence type="ECO:0000313" key="2">
    <source>
        <dbReference type="EMBL" id="CAK0889573.1"/>
    </source>
</evidence>
<keyword evidence="3" id="KW-1185">Reference proteome</keyword>
<proteinExistence type="predicted"/>
<evidence type="ECO:0008006" key="4">
    <source>
        <dbReference type="Google" id="ProtNLM"/>
    </source>
</evidence>
<gene>
    <name evidence="2" type="ORF">PCOR1329_LOCUS70077</name>
</gene>
<organism evidence="2 3">
    <name type="scientific">Prorocentrum cordatum</name>
    <dbReference type="NCBI Taxonomy" id="2364126"/>
    <lineage>
        <taxon>Eukaryota</taxon>
        <taxon>Sar</taxon>
        <taxon>Alveolata</taxon>
        <taxon>Dinophyceae</taxon>
        <taxon>Prorocentrales</taxon>
        <taxon>Prorocentraceae</taxon>
        <taxon>Prorocentrum</taxon>
    </lineage>
</organism>
<evidence type="ECO:0000256" key="1">
    <source>
        <dbReference type="SAM" id="MobiDB-lite"/>
    </source>
</evidence>
<comment type="caution">
    <text evidence="2">The sequence shown here is derived from an EMBL/GenBank/DDBJ whole genome shotgun (WGS) entry which is preliminary data.</text>
</comment>